<dbReference type="AlphaFoldDB" id="A0A0R1QJJ3"/>
<dbReference type="RefSeq" id="WP_057888728.1">
    <property type="nucleotide sequence ID" value="NZ_AZEZ01000097.1"/>
</dbReference>
<sequence>MKNQIIGVKFLHTQDYQELLNASNLLALTAGKTYAYISAGFDVQVGDLVIVPNRGYNDTALVPALVTIVNYHGLKSTACK</sequence>
<dbReference type="EMBL" id="AZEZ01000097">
    <property type="protein sequence ID" value="KRL42900.1"/>
    <property type="molecule type" value="Genomic_DNA"/>
</dbReference>
<dbReference type="Proteomes" id="UP000050872">
    <property type="component" value="Unassembled WGS sequence"/>
</dbReference>
<accession>A0A0R1QJJ3</accession>
<evidence type="ECO:0000313" key="2">
    <source>
        <dbReference type="Proteomes" id="UP000050872"/>
    </source>
</evidence>
<reference evidence="1 2" key="1">
    <citation type="journal article" date="2015" name="Genome Announc.">
        <title>Expanding the biotechnology potential of lactobacilli through comparative genomics of 213 strains and associated genera.</title>
        <authorList>
            <person name="Sun Z."/>
            <person name="Harris H.M."/>
            <person name="McCann A."/>
            <person name="Guo C."/>
            <person name="Argimon S."/>
            <person name="Zhang W."/>
            <person name="Yang X."/>
            <person name="Jeffery I.B."/>
            <person name="Cooney J.C."/>
            <person name="Kagawa T.F."/>
            <person name="Liu W."/>
            <person name="Song Y."/>
            <person name="Salvetti E."/>
            <person name="Wrobel A."/>
            <person name="Rasinkangas P."/>
            <person name="Parkhill J."/>
            <person name="Rea M.C."/>
            <person name="O'Sullivan O."/>
            <person name="Ritari J."/>
            <person name="Douillard F.P."/>
            <person name="Paul Ross R."/>
            <person name="Yang R."/>
            <person name="Briner A.E."/>
            <person name="Felis G.E."/>
            <person name="de Vos W.M."/>
            <person name="Barrangou R."/>
            <person name="Klaenhammer T.R."/>
            <person name="Caufield P.W."/>
            <person name="Cui Y."/>
            <person name="Zhang H."/>
            <person name="O'Toole P.W."/>
        </authorList>
    </citation>
    <scope>NUCLEOTIDE SEQUENCE [LARGE SCALE GENOMIC DNA]</scope>
    <source>
        <strain evidence="1 2">DSM 14500</strain>
    </source>
</reference>
<name>A0A0R1QJJ3_9LACO</name>
<comment type="caution">
    <text evidence="1">The sequence shown here is derived from an EMBL/GenBank/DDBJ whole genome shotgun (WGS) entry which is preliminary data.</text>
</comment>
<protein>
    <submittedName>
        <fullName evidence="1">Uncharacterized protein</fullName>
    </submittedName>
</protein>
<gene>
    <name evidence="1" type="ORF">FD29_GL001385</name>
</gene>
<dbReference type="STRING" id="1423770.FD29_GL001385"/>
<evidence type="ECO:0000313" key="1">
    <source>
        <dbReference type="EMBL" id="KRL42900.1"/>
    </source>
</evidence>
<organism evidence="1 2">
    <name type="scientific">Companilactobacillus mindensis DSM 14500</name>
    <dbReference type="NCBI Taxonomy" id="1423770"/>
    <lineage>
        <taxon>Bacteria</taxon>
        <taxon>Bacillati</taxon>
        <taxon>Bacillota</taxon>
        <taxon>Bacilli</taxon>
        <taxon>Lactobacillales</taxon>
        <taxon>Lactobacillaceae</taxon>
        <taxon>Companilactobacillus</taxon>
    </lineage>
</organism>
<keyword evidence="2" id="KW-1185">Reference proteome</keyword>
<dbReference type="OrthoDB" id="2290324at2"/>
<proteinExistence type="predicted"/>
<dbReference type="PATRIC" id="fig|1423770.3.peg.1421"/>